<dbReference type="OrthoDB" id="9757917at2"/>
<dbReference type="eggNOG" id="COG2852">
    <property type="taxonomic scope" value="Bacteria"/>
</dbReference>
<evidence type="ECO:0000313" key="1">
    <source>
        <dbReference type="EMBL" id="EAY31834.1"/>
    </source>
</evidence>
<reference evidence="1" key="1">
    <citation type="submission" date="2007-01" db="EMBL/GenBank/DDBJ databases">
        <authorList>
            <person name="Haygood M."/>
            <person name="Podell S."/>
            <person name="Anderson C."/>
            <person name="Hopkinson B."/>
            <person name="Roe K."/>
            <person name="Barbeau K."/>
            <person name="Gaasterland T."/>
            <person name="Ferriera S."/>
            <person name="Johnson J."/>
            <person name="Kravitz S."/>
            <person name="Beeson K."/>
            <person name="Sutton G."/>
            <person name="Rogers Y.-H."/>
            <person name="Friedman R."/>
            <person name="Frazier M."/>
            <person name="Venter J.C."/>
        </authorList>
    </citation>
    <scope>NUCLEOTIDE SEQUENCE [LARGE SCALE GENOMIC DNA]</scope>
    <source>
        <strain evidence="1">ATCC 23134</strain>
    </source>
</reference>
<keyword evidence="2" id="KW-1185">Reference proteome</keyword>
<protein>
    <recommendedName>
        <fullName evidence="3">DUF559 domain-containing protein</fullName>
    </recommendedName>
</protein>
<dbReference type="EMBL" id="AAWS01000001">
    <property type="protein sequence ID" value="EAY31834.1"/>
    <property type="molecule type" value="Genomic_DNA"/>
</dbReference>
<name>A1ZC32_MICM2</name>
<dbReference type="RefSeq" id="WP_002692556.1">
    <property type="nucleotide sequence ID" value="NZ_AAWS01000001.1"/>
</dbReference>
<accession>A1ZC32</accession>
<organism evidence="1 2">
    <name type="scientific">Microscilla marina ATCC 23134</name>
    <dbReference type="NCBI Taxonomy" id="313606"/>
    <lineage>
        <taxon>Bacteria</taxon>
        <taxon>Pseudomonadati</taxon>
        <taxon>Bacteroidota</taxon>
        <taxon>Cytophagia</taxon>
        <taxon>Cytophagales</taxon>
        <taxon>Microscillaceae</taxon>
        <taxon>Microscilla</taxon>
    </lineage>
</organism>
<evidence type="ECO:0000313" key="2">
    <source>
        <dbReference type="Proteomes" id="UP000004095"/>
    </source>
</evidence>
<dbReference type="AlphaFoldDB" id="A1ZC32"/>
<proteinExistence type="predicted"/>
<dbReference type="Proteomes" id="UP000004095">
    <property type="component" value="Unassembled WGS sequence"/>
</dbReference>
<gene>
    <name evidence="1" type="ORF">M23134_01863</name>
</gene>
<evidence type="ECO:0008006" key="3">
    <source>
        <dbReference type="Google" id="ProtNLM"/>
    </source>
</evidence>
<sequence length="271" mass="31828">MDNYKDTLVVLMNNQADFDIAKTQGWYRIPVRHTPSIVKEGQLKFIAFYFTKAFGNDKYTIKWFAEVNDIGLAKRTELFPDETPNSKTKKQYYKISFSAPNVLYRPIVSARPRRLLFVPTTSYKLFNALEFNDIFDNSLLEEKVWKAFLKRQIYVERQFRVDINPQGSQSYHLDFAIFCKRKNIGVECVMPANATQFTNEEIAQYRQAKNTLENLGWSMYYLTPNQVDQKLDEIFAGFKTKIIEYGGLKPPEYGFKYLNPNNDNQLDLELF</sequence>
<dbReference type="Gene3D" id="3.40.960.10">
    <property type="entry name" value="VSR Endonuclease"/>
    <property type="match status" value="1"/>
</dbReference>
<comment type="caution">
    <text evidence="1">The sequence shown here is derived from an EMBL/GenBank/DDBJ whole genome shotgun (WGS) entry which is preliminary data.</text>
</comment>